<dbReference type="SMART" id="SM00360">
    <property type="entry name" value="RRM"/>
    <property type="match status" value="1"/>
</dbReference>
<keyword evidence="14" id="KW-0694">RNA-binding</keyword>
<feature type="region of interest" description="Disordered" evidence="15">
    <location>
        <begin position="269"/>
        <end position="395"/>
    </location>
</feature>
<dbReference type="SMART" id="SM00404">
    <property type="entry name" value="PTPc_motif"/>
    <property type="match status" value="1"/>
</dbReference>
<accession>A0A4T0HME5</accession>
<evidence type="ECO:0000256" key="8">
    <source>
        <dbReference type="ARBA" id="ARBA00022679"/>
    </source>
</evidence>
<dbReference type="PROSITE" id="PS50206">
    <property type="entry name" value="RHODANESE_3"/>
    <property type="match status" value="1"/>
</dbReference>
<evidence type="ECO:0000256" key="4">
    <source>
        <dbReference type="ARBA" id="ARBA00013064"/>
    </source>
</evidence>
<evidence type="ECO:0000256" key="11">
    <source>
        <dbReference type="ARBA" id="ARBA00023242"/>
    </source>
</evidence>
<dbReference type="InterPro" id="IPR035979">
    <property type="entry name" value="RBD_domain_sf"/>
</dbReference>
<feature type="region of interest" description="Disordered" evidence="15">
    <location>
        <begin position="2130"/>
        <end position="2202"/>
    </location>
</feature>
<feature type="compositionally biased region" description="Polar residues" evidence="15">
    <location>
        <begin position="628"/>
        <end position="645"/>
    </location>
</feature>
<feature type="compositionally biased region" description="Low complexity" evidence="15">
    <location>
        <begin position="38"/>
        <end position="50"/>
    </location>
</feature>
<proteinExistence type="predicted"/>
<evidence type="ECO:0000256" key="1">
    <source>
        <dbReference type="ARBA" id="ARBA00004123"/>
    </source>
</evidence>
<dbReference type="PROSITE" id="PS50056">
    <property type="entry name" value="TYR_PHOSPHATASE_2"/>
    <property type="match status" value="1"/>
</dbReference>
<dbReference type="GO" id="GO:0140999">
    <property type="term" value="F:histone H3K4 trimethyltransferase activity"/>
    <property type="evidence" value="ECO:0007669"/>
    <property type="project" value="UniProtKB-EC"/>
</dbReference>
<dbReference type="InterPro" id="IPR024657">
    <property type="entry name" value="COMPASS_Set1_N-SET"/>
</dbReference>
<dbReference type="EC" id="2.1.1.354" evidence="3"/>
<feature type="region of interest" description="Disordered" evidence="15">
    <location>
        <begin position="1"/>
        <end position="70"/>
    </location>
</feature>
<dbReference type="InterPro" id="IPR012677">
    <property type="entry name" value="Nucleotide-bd_a/b_plait_sf"/>
</dbReference>
<dbReference type="GO" id="GO:0003723">
    <property type="term" value="F:RNA binding"/>
    <property type="evidence" value="ECO:0007669"/>
    <property type="project" value="UniProtKB-UniRule"/>
</dbReference>
<feature type="compositionally biased region" description="Basic residues" evidence="15">
    <location>
        <begin position="997"/>
        <end position="1022"/>
    </location>
</feature>
<evidence type="ECO:0000256" key="12">
    <source>
        <dbReference type="ARBA" id="ARBA00030093"/>
    </source>
</evidence>
<dbReference type="PROSITE" id="PS50280">
    <property type="entry name" value="SET"/>
    <property type="match status" value="1"/>
</dbReference>
<evidence type="ECO:0000256" key="7">
    <source>
        <dbReference type="ARBA" id="ARBA00022603"/>
    </source>
</evidence>
<keyword evidence="7" id="KW-0489">Methyltransferase</keyword>
<feature type="region of interest" description="Disordered" evidence="15">
    <location>
        <begin position="566"/>
        <end position="703"/>
    </location>
</feature>
<feature type="domain" description="Rhodanese" evidence="19">
    <location>
        <begin position="1549"/>
        <end position="1670"/>
    </location>
</feature>
<dbReference type="Gene3D" id="2.170.270.10">
    <property type="entry name" value="SET domain"/>
    <property type="match status" value="1"/>
</dbReference>
<evidence type="ECO:0000256" key="6">
    <source>
        <dbReference type="ARBA" id="ARBA00022454"/>
    </source>
</evidence>
<feature type="region of interest" description="Disordered" evidence="15">
    <location>
        <begin position="84"/>
        <end position="213"/>
    </location>
</feature>
<dbReference type="SMART" id="SM01291">
    <property type="entry name" value="N-SET"/>
    <property type="match status" value="1"/>
</dbReference>
<evidence type="ECO:0000256" key="5">
    <source>
        <dbReference type="ARBA" id="ARBA00015839"/>
    </source>
</evidence>
<dbReference type="SUPFAM" id="SSF82199">
    <property type="entry name" value="SET domain"/>
    <property type="match status" value="1"/>
</dbReference>
<feature type="compositionally biased region" description="Polar residues" evidence="15">
    <location>
        <begin position="1414"/>
        <end position="1429"/>
    </location>
</feature>
<feature type="compositionally biased region" description="Polar residues" evidence="15">
    <location>
        <begin position="2188"/>
        <end position="2198"/>
    </location>
</feature>
<dbReference type="Gene3D" id="3.90.190.10">
    <property type="entry name" value="Protein tyrosine phosphatase superfamily"/>
    <property type="match status" value="1"/>
</dbReference>
<feature type="compositionally biased region" description="Pro residues" evidence="15">
    <location>
        <begin position="1497"/>
        <end position="1512"/>
    </location>
</feature>
<evidence type="ECO:0000259" key="17">
    <source>
        <dbReference type="PROSITE" id="PS50056"/>
    </source>
</evidence>
<evidence type="ECO:0000256" key="10">
    <source>
        <dbReference type="ARBA" id="ARBA00022853"/>
    </source>
</evidence>
<feature type="compositionally biased region" description="Pro residues" evidence="15">
    <location>
        <begin position="1064"/>
        <end position="1074"/>
    </location>
</feature>
<feature type="compositionally biased region" description="Basic and acidic residues" evidence="15">
    <location>
        <begin position="566"/>
        <end position="588"/>
    </location>
</feature>
<feature type="compositionally biased region" description="Polar residues" evidence="15">
    <location>
        <begin position="134"/>
        <end position="148"/>
    </location>
</feature>
<evidence type="ECO:0000259" key="16">
    <source>
        <dbReference type="PROSITE" id="PS50055"/>
    </source>
</evidence>
<feature type="compositionally biased region" description="Polar residues" evidence="15">
    <location>
        <begin position="2157"/>
        <end position="2166"/>
    </location>
</feature>
<dbReference type="Pfam" id="PF11767">
    <property type="entry name" value="SET_assoc"/>
    <property type="match status" value="1"/>
</dbReference>
<dbReference type="EC" id="3.1.3.48" evidence="4"/>
<gene>
    <name evidence="21" type="ORF">E3P90_00470</name>
</gene>
<dbReference type="PANTHER" id="PTHR45814:SF2">
    <property type="entry name" value="HISTONE-LYSINE N-METHYLTRANSFERASE SETD1"/>
    <property type="match status" value="1"/>
</dbReference>
<protein>
    <recommendedName>
        <fullName evidence="5">Histone-lysine N-methyltransferase, H3 lysine-4 specific</fullName>
        <ecNumber evidence="3">2.1.1.354</ecNumber>
        <ecNumber evidence="4">3.1.3.48</ecNumber>
    </recommendedName>
    <alternativeName>
        <fullName evidence="12">SET domain-containing protein 1</fullName>
    </alternativeName>
</protein>
<dbReference type="PROSITE" id="PS50055">
    <property type="entry name" value="TYR_PHOSPHATASE_PTP"/>
    <property type="match status" value="1"/>
</dbReference>
<feature type="compositionally biased region" description="Basic and acidic residues" evidence="15">
    <location>
        <begin position="2130"/>
        <end position="2153"/>
    </location>
</feature>
<evidence type="ECO:0000256" key="3">
    <source>
        <dbReference type="ARBA" id="ARBA00012182"/>
    </source>
</evidence>
<organism evidence="21 22">
    <name type="scientific">Wallemia ichthyophaga</name>
    <dbReference type="NCBI Taxonomy" id="245174"/>
    <lineage>
        <taxon>Eukaryota</taxon>
        <taxon>Fungi</taxon>
        <taxon>Dikarya</taxon>
        <taxon>Basidiomycota</taxon>
        <taxon>Wallemiomycotina</taxon>
        <taxon>Wallemiomycetes</taxon>
        <taxon>Wallemiales</taxon>
        <taxon>Wallemiaceae</taxon>
        <taxon>Wallemia</taxon>
    </lineage>
</organism>
<feature type="domain" description="Tyrosine-protein phosphatase" evidence="16">
    <location>
        <begin position="1839"/>
        <end position="2263"/>
    </location>
</feature>
<dbReference type="PANTHER" id="PTHR45814">
    <property type="entry name" value="HISTONE-LYSINE N-METHYLTRANSFERASE SETD1"/>
    <property type="match status" value="1"/>
</dbReference>
<feature type="region of interest" description="Disordered" evidence="15">
    <location>
        <begin position="1981"/>
        <end position="2009"/>
    </location>
</feature>
<feature type="compositionally biased region" description="Polar residues" evidence="15">
    <location>
        <begin position="84"/>
        <end position="94"/>
    </location>
</feature>
<dbReference type="InterPro" id="IPR001763">
    <property type="entry name" value="Rhodanese-like_dom"/>
</dbReference>
<feature type="region of interest" description="Disordered" evidence="15">
    <location>
        <begin position="1187"/>
        <end position="1206"/>
    </location>
</feature>
<dbReference type="Pfam" id="PF00581">
    <property type="entry name" value="Rhodanese"/>
    <property type="match status" value="1"/>
</dbReference>
<dbReference type="GO" id="GO:0004725">
    <property type="term" value="F:protein tyrosine phosphatase activity"/>
    <property type="evidence" value="ECO:0007669"/>
    <property type="project" value="UniProtKB-EC"/>
</dbReference>
<dbReference type="SUPFAM" id="SSF54928">
    <property type="entry name" value="RNA-binding domain, RBD"/>
    <property type="match status" value="1"/>
</dbReference>
<evidence type="ECO:0000259" key="19">
    <source>
        <dbReference type="PROSITE" id="PS50206"/>
    </source>
</evidence>
<dbReference type="InterPro" id="IPR000387">
    <property type="entry name" value="Tyr_Pase_dom"/>
</dbReference>
<dbReference type="Gene3D" id="3.30.70.330">
    <property type="match status" value="1"/>
</dbReference>
<dbReference type="GO" id="GO:0005694">
    <property type="term" value="C:chromosome"/>
    <property type="evidence" value="ECO:0007669"/>
    <property type="project" value="UniProtKB-SubCell"/>
</dbReference>
<feature type="region of interest" description="Disordered" evidence="15">
    <location>
        <begin position="981"/>
        <end position="1083"/>
    </location>
</feature>
<evidence type="ECO:0000259" key="18">
    <source>
        <dbReference type="PROSITE" id="PS50102"/>
    </source>
</evidence>
<dbReference type="GO" id="GO:0032259">
    <property type="term" value="P:methylation"/>
    <property type="evidence" value="ECO:0007669"/>
    <property type="project" value="UniProtKB-KW"/>
</dbReference>
<dbReference type="InterPro" id="IPR003595">
    <property type="entry name" value="Tyr_Pase_cat"/>
</dbReference>
<dbReference type="InterPro" id="IPR036873">
    <property type="entry name" value="Rhodanese-like_dom_sf"/>
</dbReference>
<keyword evidence="6" id="KW-0158">Chromosome</keyword>
<evidence type="ECO:0000256" key="2">
    <source>
        <dbReference type="ARBA" id="ARBA00004286"/>
    </source>
</evidence>
<dbReference type="InterPro" id="IPR001214">
    <property type="entry name" value="SET_dom"/>
</dbReference>
<dbReference type="PRINTS" id="PR00700">
    <property type="entry name" value="PRTYPHPHTASE"/>
</dbReference>
<dbReference type="InterPro" id="IPR016130">
    <property type="entry name" value="Tyr_Pase_AS"/>
</dbReference>
<feature type="compositionally biased region" description="Basic and acidic residues" evidence="15">
    <location>
        <begin position="1443"/>
        <end position="1455"/>
    </location>
</feature>
<evidence type="ECO:0000256" key="14">
    <source>
        <dbReference type="PROSITE-ProRule" id="PRU00176"/>
    </source>
</evidence>
<evidence type="ECO:0000313" key="21">
    <source>
        <dbReference type="EMBL" id="TIB16323.1"/>
    </source>
</evidence>
<feature type="region of interest" description="Disordered" evidence="15">
    <location>
        <begin position="1670"/>
        <end position="1713"/>
    </location>
</feature>
<dbReference type="Pfam" id="PF00856">
    <property type="entry name" value="SET"/>
    <property type="match status" value="1"/>
</dbReference>
<sequence length="2273" mass="256298">MVDEMDDRDSAVGGSANDLHSHNDRSSLFDNYARKHGTSSNNSNGNGNRTHGNHGNHGFYNNTYKPTRNDNSSVMRVYEHRPSLNHTHTQSHPVSISDDDKYSDSLGRNSPKKRVSRGAERVFADNGVVPVKYNDSSPTATRTQSQHPDLNYKDSRLAAQAKSALEKQKTVNSKWSTSAEGSYSRFDSDRQPTRYDSRTFSPSTSYAAAHRDRGRDFRTSFESDRDYDREYEREYQREYEPVYKRDYHYQNHYPHEYDHHYDYDGNLQQLDYRRRPPPGYTGGYRGNSYNPHITAQRPPPKKRHTPPRTSRRPSPRTYRDRDYDFDYTQPSSQYPPANIAKHELPAKPVSIYSPMPQSSIPPHKRQYSLEREESPSKSFQLVDPTRPPIKPEGKQNYLIKDGKKRFDGDGLLTQPSDPRKNRHLFVERINHEKNRNRYSNNLIFLKSFIHDEHSLQPPPTSCICIKGIPSALTENDLNTYFKGKYKTFKSMKLHYDRSTGAFLGLVWISFRKYTDAEACIDEFHGAKNFNLGKAHIGSVPPIQVRPDEDGNVYHKVVDDFYKKREENESRARREREEKRRKEASRKAAESQASQVNQAPKVLPTPSTKIGFNPNQQTPTRPGPGQSVLGKTSWLSSASKPSNLAHTPSHPKPLEMAKAGSEDTEDEDEWDDLHGDEIFRGRSDNMLTRKKESPVKNSQHHPDAIQQDAHQAEISIEEKIKKNGNAHIFIDKSSLPVHSVDVVDVRAFFGQFKVSDVLKNDDGWFVLFTKPGIAGRAMTTSDGKQCSGFTMHLQLRDPRAQQLETLNDINKDKVKLSDKRTFSEEPHDSHDMDDMDVVLKLNRPLQSQKSKRGRVMKSKNKHMVDFTSSEGESGDEKQSTVVEKEPAFERFEFAEGVDGIRKNVADVAYDGRDDRAHVNGHVKRDFDTVNQHNNVEIAAKDNQNDASTFVDNLNNAEAGFIGNQSIYEIKTTNKPADMIKTESEQTTSTDNAPDNKFRSKKASKAKKVPVSKRKTSKATKKSIKNALKTPPPAASSAKSEESAQSDISEEADDPHHLYTPKNTIPTPPLNVPPFDPISDPSRPYTKTDILSSDLVNSEEDLYYLKTVIDREARKLPTTIQELLQCHNYTPPDWKDDLRFSIFNSPEKTDENAPWRPPVHATGSARSEGIYPIPETEKAFYLPQRNKVTKASRQHGDRDNVSSRANRSNARSLVHGLTGGATDGEILKFNQLRTRKKELKFAKSSIHSWGLYSCQVIPKGEMVIEYVGEVVRQQVADRREKAYEKQGIGSSYLFKIDDDNIVDATMKGSVARLINHCCQPNCTAKIITILGEKKIIIYAKEEISPGDEITYDYHFPIEDEKIPCLCGALEERFGSNHTSIVTQPTHELEKPDPFSPPAFGRSQTQLSPQKVERRTSLTPQLQNLGKSNYISPNRGERSGSSSPVAEDHSLNEFEKAIGNRSNLRRHSSLSRDASSAGLKDNGPAHKKASPSPLPAQLGGPPPFQLKGPVNPPLPRNNSNSAPPFTNHKSNNIRHTELHNLVDVINQRPDAVKEEILIVDIRSYTAFSTSRIPGAVSICLPSTLLRRPIFSLDKIIHMIPDPHDRSKIEAYRKAKTIIVYDTDTNYVGEGMQGTPAALLGVFRKFENAGASASLEYISGGFAAYTRVKDAPVETTPKSNGCAEGQNTDAFQGVSTTTNKASPRNPHSSHSGDKFAANPFFDSVRQNRELANGMSHERISMSISDETRRNSYKLPPFLRRIVDMSEKQANDELAYQFYRLERTEQKRMMEVFDWLSNNSQTLDGNGNHSKSLGSKERDDTFHLGKARKIDRYSIGAGVELGHKNRYRNIYPFEHTRVKLRDPEVSDGNDYVNANHVLPGFGFHKNDGFAPSPLYTGPAPPHAAGESDKTPIIREARKDLMHHTKRYIATQGPMESTLKDFWQVCWEQDVALIVMLTKQREGGLDKCCRYWANRVLDEIEIQVLTTEGDEGNESGEKNTPSKQSFIGRHSSSEDANKEKYETTYVKRTILLKNRELGQEKIITQYQYLGWPDFDTPTLPDALLPMIADVNGLYDSHRGPIIVHCSAGVGRTGSYVALDSMLDLLRDERKSKHRKGFKSQKISSDDMQVDMLRPDLKKVAGDRRTTSRDGTDMDQHDDVNMQVEGQTSSSHLGQKVDFPFGPPSPPTELRGKLSSMSSQASGVSETEDVGDSLKAANLDGEKAEHQHCGVIKGLHEPVCDVVEDLREQRMSMVSTLRQYVYVYSALVAGVLNEIKNENC</sequence>
<feature type="compositionally biased region" description="Acidic residues" evidence="15">
    <location>
        <begin position="661"/>
        <end position="670"/>
    </location>
</feature>
<name>A0A4T0HME5_WALIC</name>
<feature type="domain" description="SET" evidence="20">
    <location>
        <begin position="1235"/>
        <end position="1352"/>
    </location>
</feature>
<evidence type="ECO:0000256" key="13">
    <source>
        <dbReference type="ARBA" id="ARBA00047571"/>
    </source>
</evidence>
<dbReference type="EMBL" id="SPOF01000004">
    <property type="protein sequence ID" value="TIB16323.1"/>
    <property type="molecule type" value="Genomic_DNA"/>
</dbReference>
<comment type="subcellular location">
    <subcellularLocation>
        <location evidence="2">Chromosome</location>
    </subcellularLocation>
    <subcellularLocation>
        <location evidence="1">Nucleus</location>
    </subcellularLocation>
</comment>
<feature type="compositionally biased region" description="Basic and acidic residues" evidence="15">
    <location>
        <begin position="671"/>
        <end position="693"/>
    </location>
</feature>
<reference evidence="21 22" key="1">
    <citation type="submission" date="2019-03" db="EMBL/GenBank/DDBJ databases">
        <title>Sequencing 23 genomes of Wallemia ichthyophaga.</title>
        <authorList>
            <person name="Gostincar C."/>
        </authorList>
    </citation>
    <scope>NUCLEOTIDE SEQUENCE [LARGE SCALE GENOMIC DNA]</scope>
    <source>
        <strain evidence="21 22">EXF-8621</strain>
    </source>
</reference>
<dbReference type="SMART" id="SM00450">
    <property type="entry name" value="RHOD"/>
    <property type="match status" value="1"/>
</dbReference>
<dbReference type="InterPro" id="IPR000242">
    <property type="entry name" value="PTP_cat"/>
</dbReference>
<keyword evidence="9" id="KW-0949">S-adenosyl-L-methionine</keyword>
<feature type="region of interest" description="Disordered" evidence="15">
    <location>
        <begin position="1146"/>
        <end position="1165"/>
    </location>
</feature>
<dbReference type="InterPro" id="IPR024636">
    <property type="entry name" value="SET_assoc"/>
</dbReference>
<feature type="compositionally biased region" description="Basic residues" evidence="15">
    <location>
        <begin position="848"/>
        <end position="860"/>
    </location>
</feature>
<dbReference type="Pfam" id="PF00076">
    <property type="entry name" value="RRM_1"/>
    <property type="match status" value="1"/>
</dbReference>
<feature type="domain" description="Tyrosine specific protein phosphatases" evidence="17">
    <location>
        <begin position="2055"/>
        <end position="2123"/>
    </location>
</feature>
<feature type="domain" description="RRM" evidence="18">
    <location>
        <begin position="461"/>
        <end position="536"/>
    </location>
</feature>
<feature type="compositionally biased region" description="Basic residues" evidence="15">
    <location>
        <begin position="299"/>
        <end position="314"/>
    </location>
</feature>
<dbReference type="SMART" id="SM00317">
    <property type="entry name" value="SET"/>
    <property type="match status" value="1"/>
</dbReference>
<feature type="compositionally biased region" description="Polar residues" evidence="15">
    <location>
        <begin position="170"/>
        <end position="181"/>
    </location>
</feature>
<feature type="compositionally biased region" description="Polar residues" evidence="15">
    <location>
        <begin position="604"/>
        <end position="619"/>
    </location>
</feature>
<keyword evidence="10" id="KW-0156">Chromatin regulator</keyword>
<dbReference type="Pfam" id="PF00102">
    <property type="entry name" value="Y_phosphatase"/>
    <property type="match status" value="1"/>
</dbReference>
<dbReference type="Pfam" id="PF11764">
    <property type="entry name" value="N-SET"/>
    <property type="match status" value="1"/>
</dbReference>
<feature type="region of interest" description="Disordered" evidence="15">
    <location>
        <begin position="845"/>
        <end position="881"/>
    </location>
</feature>
<dbReference type="SMART" id="SM00194">
    <property type="entry name" value="PTPc"/>
    <property type="match status" value="1"/>
</dbReference>
<dbReference type="InterPro" id="IPR044570">
    <property type="entry name" value="Set1-like"/>
</dbReference>
<feature type="compositionally biased region" description="Polar residues" evidence="15">
    <location>
        <begin position="1513"/>
        <end position="1527"/>
    </location>
</feature>
<evidence type="ECO:0000259" key="20">
    <source>
        <dbReference type="PROSITE" id="PS50280"/>
    </source>
</evidence>
<dbReference type="GO" id="GO:0048188">
    <property type="term" value="C:Set1C/COMPASS complex"/>
    <property type="evidence" value="ECO:0007669"/>
    <property type="project" value="TreeGrafter"/>
</dbReference>
<comment type="caution">
    <text evidence="21">The sequence shown here is derived from an EMBL/GenBank/DDBJ whole genome shotgun (WGS) entry which is preliminary data.</text>
</comment>
<evidence type="ECO:0000256" key="9">
    <source>
        <dbReference type="ARBA" id="ARBA00022691"/>
    </source>
</evidence>
<comment type="catalytic activity">
    <reaction evidence="13">
        <text>L-lysyl(4)-[histone H3] + 3 S-adenosyl-L-methionine = N(6),N(6),N(6)-trimethyl-L-lysyl(4)-[histone H3] + 3 S-adenosyl-L-homocysteine + 3 H(+)</text>
        <dbReference type="Rhea" id="RHEA:60260"/>
        <dbReference type="Rhea" id="RHEA-COMP:15537"/>
        <dbReference type="Rhea" id="RHEA-COMP:15547"/>
        <dbReference type="ChEBI" id="CHEBI:15378"/>
        <dbReference type="ChEBI" id="CHEBI:29969"/>
        <dbReference type="ChEBI" id="CHEBI:57856"/>
        <dbReference type="ChEBI" id="CHEBI:59789"/>
        <dbReference type="ChEBI" id="CHEBI:61961"/>
        <dbReference type="EC" id="2.1.1.354"/>
    </reaction>
</comment>
<dbReference type="SUPFAM" id="SSF52799">
    <property type="entry name" value="(Phosphotyrosine protein) phosphatases II"/>
    <property type="match status" value="1"/>
</dbReference>
<dbReference type="PROSITE" id="PS00383">
    <property type="entry name" value="TYR_PHOSPHATASE_1"/>
    <property type="match status" value="1"/>
</dbReference>
<dbReference type="InterPro" id="IPR000504">
    <property type="entry name" value="RRM_dom"/>
</dbReference>
<dbReference type="InterPro" id="IPR029021">
    <property type="entry name" value="Prot-tyrosine_phosphatase-like"/>
</dbReference>
<evidence type="ECO:0000256" key="15">
    <source>
        <dbReference type="SAM" id="MobiDB-lite"/>
    </source>
</evidence>
<dbReference type="Proteomes" id="UP000306954">
    <property type="component" value="Unassembled WGS sequence"/>
</dbReference>
<dbReference type="Gene3D" id="3.40.250.10">
    <property type="entry name" value="Rhodanese-like domain"/>
    <property type="match status" value="1"/>
</dbReference>
<feature type="compositionally biased region" description="Basic and acidic residues" evidence="15">
    <location>
        <begin position="186"/>
        <end position="197"/>
    </location>
</feature>
<dbReference type="InterPro" id="IPR046341">
    <property type="entry name" value="SET_dom_sf"/>
</dbReference>
<feature type="compositionally biased region" description="Polar residues" evidence="15">
    <location>
        <begin position="1681"/>
        <end position="1705"/>
    </location>
</feature>
<keyword evidence="11" id="KW-0539">Nucleus</keyword>
<dbReference type="PROSITE" id="PS50102">
    <property type="entry name" value="RRM"/>
    <property type="match status" value="1"/>
</dbReference>
<evidence type="ECO:0000313" key="22">
    <source>
        <dbReference type="Proteomes" id="UP000306954"/>
    </source>
</evidence>
<feature type="region of interest" description="Disordered" evidence="15">
    <location>
        <begin position="1381"/>
        <end position="1528"/>
    </location>
</feature>
<keyword evidence="8" id="KW-0808">Transferase</keyword>
<dbReference type="SUPFAM" id="SSF52821">
    <property type="entry name" value="Rhodanese/Cell cycle control phosphatase"/>
    <property type="match status" value="1"/>
</dbReference>